<comment type="function">
    <text evidence="10">Catalyzes the NADPH-dependent reduction of ketopantoate into pantoic acid.</text>
</comment>
<evidence type="ECO:0000256" key="2">
    <source>
        <dbReference type="ARBA" id="ARBA00007870"/>
    </source>
</evidence>
<dbReference type="NCBIfam" id="TIGR00745">
    <property type="entry name" value="apbA_panE"/>
    <property type="match status" value="1"/>
</dbReference>
<dbReference type="EC" id="1.1.1.169" evidence="3 10"/>
<dbReference type="InterPro" id="IPR013332">
    <property type="entry name" value="KPR_N"/>
</dbReference>
<comment type="catalytic activity">
    <reaction evidence="9 10">
        <text>(R)-pantoate + NADP(+) = 2-dehydropantoate + NADPH + H(+)</text>
        <dbReference type="Rhea" id="RHEA:16233"/>
        <dbReference type="ChEBI" id="CHEBI:11561"/>
        <dbReference type="ChEBI" id="CHEBI:15378"/>
        <dbReference type="ChEBI" id="CHEBI:15980"/>
        <dbReference type="ChEBI" id="CHEBI:57783"/>
        <dbReference type="ChEBI" id="CHEBI:58349"/>
        <dbReference type="EC" id="1.1.1.169"/>
    </reaction>
</comment>
<dbReference type="PANTHER" id="PTHR43765:SF2">
    <property type="entry name" value="2-DEHYDROPANTOATE 2-REDUCTASE"/>
    <property type="match status" value="1"/>
</dbReference>
<evidence type="ECO:0000259" key="11">
    <source>
        <dbReference type="Pfam" id="PF02558"/>
    </source>
</evidence>
<dbReference type="SUPFAM" id="SSF51735">
    <property type="entry name" value="NAD(P)-binding Rossmann-fold domains"/>
    <property type="match status" value="1"/>
</dbReference>
<dbReference type="Gene3D" id="3.40.50.720">
    <property type="entry name" value="NAD(P)-binding Rossmann-like Domain"/>
    <property type="match status" value="1"/>
</dbReference>
<dbReference type="InterPro" id="IPR050838">
    <property type="entry name" value="Ketopantoate_reductase"/>
</dbReference>
<dbReference type="Proteomes" id="UP001058461">
    <property type="component" value="Chromosome"/>
</dbReference>
<comment type="similarity">
    <text evidence="2 10">Belongs to the ketopantoate reductase family.</text>
</comment>
<feature type="domain" description="Ketopantoate reductase C-terminal" evidence="12">
    <location>
        <begin position="174"/>
        <end position="296"/>
    </location>
</feature>
<dbReference type="Pfam" id="PF02558">
    <property type="entry name" value="ApbA"/>
    <property type="match status" value="1"/>
</dbReference>
<organism evidence="13 14">
    <name type="scientific">Marinobacterium rhizophilum</name>
    <dbReference type="NCBI Taxonomy" id="420402"/>
    <lineage>
        <taxon>Bacteria</taxon>
        <taxon>Pseudomonadati</taxon>
        <taxon>Pseudomonadota</taxon>
        <taxon>Gammaproteobacteria</taxon>
        <taxon>Oceanospirillales</taxon>
        <taxon>Oceanospirillaceae</taxon>
        <taxon>Marinobacterium</taxon>
    </lineage>
</organism>
<dbReference type="Gene3D" id="1.10.1040.10">
    <property type="entry name" value="N-(1-d-carboxylethyl)-l-norvaline Dehydrogenase, domain 2"/>
    <property type="match status" value="1"/>
</dbReference>
<dbReference type="InterPro" id="IPR008927">
    <property type="entry name" value="6-PGluconate_DH-like_C_sf"/>
</dbReference>
<gene>
    <name evidence="13" type="ORF">KDW95_10225</name>
</gene>
<dbReference type="GO" id="GO:0008677">
    <property type="term" value="F:2-dehydropantoate 2-reductase activity"/>
    <property type="evidence" value="ECO:0007669"/>
    <property type="project" value="UniProtKB-EC"/>
</dbReference>
<sequence length="307" mass="33236">MHWTILGAGAIGCLWAAHLQRAGAAVSLVLRSPDRLAQYRARGGIVLIDERGQSFCPVAADLAGSPEPIEQLLICTKAYDSLAALESVWHRLNADSRILVLQNGLGSQQQIVARAGAARVLVGSTTDGAYLRAPFEVVYAGRGVTAIGPFSETGARLAEPGTDFGLQLQQDPQIETTLWRKLAINCAINPLTAIHGCRNGALATTPAYTLALKTLCSEFEAVARARGIALFERPLQEEALRVARQTADNYSSMLQDIRHQRPTEIEQITGFLCNEARLAGVDVPQHQAMLRQVRLLQHGAQPPSNQY</sequence>
<evidence type="ECO:0000256" key="8">
    <source>
        <dbReference type="ARBA" id="ARBA00032024"/>
    </source>
</evidence>
<evidence type="ECO:0000313" key="14">
    <source>
        <dbReference type="Proteomes" id="UP001058461"/>
    </source>
</evidence>
<protein>
    <recommendedName>
        <fullName evidence="4 10">2-dehydropantoate 2-reductase</fullName>
        <ecNumber evidence="3 10">1.1.1.169</ecNumber>
    </recommendedName>
    <alternativeName>
        <fullName evidence="8 10">Ketopantoate reductase</fullName>
    </alternativeName>
</protein>
<feature type="domain" description="Ketopantoate reductase N-terminal" evidence="11">
    <location>
        <begin position="3"/>
        <end position="151"/>
    </location>
</feature>
<dbReference type="Pfam" id="PF08546">
    <property type="entry name" value="ApbA_C"/>
    <property type="match status" value="1"/>
</dbReference>
<evidence type="ECO:0000256" key="5">
    <source>
        <dbReference type="ARBA" id="ARBA00022655"/>
    </source>
</evidence>
<evidence type="ECO:0000256" key="6">
    <source>
        <dbReference type="ARBA" id="ARBA00022857"/>
    </source>
</evidence>
<dbReference type="SUPFAM" id="SSF48179">
    <property type="entry name" value="6-phosphogluconate dehydrogenase C-terminal domain-like"/>
    <property type="match status" value="1"/>
</dbReference>
<evidence type="ECO:0000256" key="7">
    <source>
        <dbReference type="ARBA" id="ARBA00023002"/>
    </source>
</evidence>
<accession>A0ABY5HPT2</accession>
<comment type="pathway">
    <text evidence="1 10">Cofactor biosynthesis; (R)-pantothenate biosynthesis; (R)-pantoate from 3-methyl-2-oxobutanoate: step 2/2.</text>
</comment>
<evidence type="ECO:0000259" key="12">
    <source>
        <dbReference type="Pfam" id="PF08546"/>
    </source>
</evidence>
<dbReference type="InterPro" id="IPR013328">
    <property type="entry name" value="6PGD_dom2"/>
</dbReference>
<evidence type="ECO:0000256" key="4">
    <source>
        <dbReference type="ARBA" id="ARBA00019465"/>
    </source>
</evidence>
<proteinExistence type="inferred from homology"/>
<dbReference type="InterPro" id="IPR036291">
    <property type="entry name" value="NAD(P)-bd_dom_sf"/>
</dbReference>
<evidence type="ECO:0000256" key="3">
    <source>
        <dbReference type="ARBA" id="ARBA00013014"/>
    </source>
</evidence>
<keyword evidence="14" id="KW-1185">Reference proteome</keyword>
<evidence type="ECO:0000256" key="1">
    <source>
        <dbReference type="ARBA" id="ARBA00004994"/>
    </source>
</evidence>
<reference evidence="13" key="1">
    <citation type="submission" date="2021-04" db="EMBL/GenBank/DDBJ databases">
        <title>Oceanospirillales bacteria with DddD are important DMSP degraders in coastal seawater.</title>
        <authorList>
            <person name="Liu J."/>
        </authorList>
    </citation>
    <scope>NUCLEOTIDE SEQUENCE</scope>
    <source>
        <strain evidence="13">D13-1</strain>
    </source>
</reference>
<evidence type="ECO:0000313" key="13">
    <source>
        <dbReference type="EMBL" id="UTW13979.1"/>
    </source>
</evidence>
<keyword evidence="5 10" id="KW-0566">Pantothenate biosynthesis</keyword>
<keyword evidence="7 10" id="KW-0560">Oxidoreductase</keyword>
<dbReference type="EMBL" id="CP073347">
    <property type="protein sequence ID" value="UTW13979.1"/>
    <property type="molecule type" value="Genomic_DNA"/>
</dbReference>
<dbReference type="PANTHER" id="PTHR43765">
    <property type="entry name" value="2-DEHYDROPANTOATE 2-REDUCTASE-RELATED"/>
    <property type="match status" value="1"/>
</dbReference>
<evidence type="ECO:0000256" key="9">
    <source>
        <dbReference type="ARBA" id="ARBA00048793"/>
    </source>
</evidence>
<dbReference type="InterPro" id="IPR003710">
    <property type="entry name" value="ApbA"/>
</dbReference>
<dbReference type="InterPro" id="IPR013752">
    <property type="entry name" value="KPA_reductase"/>
</dbReference>
<name>A0ABY5HPT2_9GAMM</name>
<evidence type="ECO:0000256" key="10">
    <source>
        <dbReference type="RuleBase" id="RU362068"/>
    </source>
</evidence>
<keyword evidence="6 10" id="KW-0521">NADP</keyword>
<dbReference type="RefSeq" id="WP_255856175.1">
    <property type="nucleotide sequence ID" value="NZ_CP073347.1"/>
</dbReference>